<dbReference type="PANTHER" id="PTHR43820:SF4">
    <property type="entry name" value="HIGH-AFFINITY BRANCHED-CHAIN AMINO ACID TRANSPORT ATP-BINDING PROTEIN LIVF"/>
    <property type="match status" value="1"/>
</dbReference>
<proteinExistence type="inferred from homology"/>
<dbReference type="Pfam" id="PF00005">
    <property type="entry name" value="ABC_tran"/>
    <property type="match status" value="1"/>
</dbReference>
<keyword evidence="9" id="KW-1185">Reference proteome</keyword>
<evidence type="ECO:0000259" key="7">
    <source>
        <dbReference type="PROSITE" id="PS50893"/>
    </source>
</evidence>
<name>A0A446CJX2_9BURK</name>
<sequence length="230" mass="25487">MLAIKDLNAWYGESHVLHGVNLEVTRGELVTILGRNGAGKTTTLRAIMGILDRRRGSILLNGRETVNMAPHRIPRLGVVYCPEERAVFRSLSVTENLMLPPRLADGGMSLDEIYTLFPNLRERSASSGGNLSGGEQQMLAIARILRTGAQLILLDEPTEGLAPVIVQQIGHAIRTLKERGFTIVLVEQNFRFASKVADRHYVMEHGCVVDQLSAEEARNDPERIMRRLGV</sequence>
<evidence type="ECO:0000256" key="4">
    <source>
        <dbReference type="ARBA" id="ARBA00022741"/>
    </source>
</evidence>
<dbReference type="PANTHER" id="PTHR43820">
    <property type="entry name" value="HIGH-AFFINITY BRANCHED-CHAIN AMINO ACID TRANSPORT ATP-BINDING PROTEIN LIVF"/>
    <property type="match status" value="1"/>
</dbReference>
<dbReference type="GO" id="GO:0005524">
    <property type="term" value="F:ATP binding"/>
    <property type="evidence" value="ECO:0007669"/>
    <property type="project" value="UniProtKB-KW"/>
</dbReference>
<evidence type="ECO:0000256" key="5">
    <source>
        <dbReference type="ARBA" id="ARBA00022840"/>
    </source>
</evidence>
<evidence type="ECO:0000313" key="8">
    <source>
        <dbReference type="EMBL" id="SSW68170.1"/>
    </source>
</evidence>
<dbReference type="CDD" id="cd03224">
    <property type="entry name" value="ABC_TM1139_LivF_branched"/>
    <property type="match status" value="1"/>
</dbReference>
<dbReference type="InterPro" id="IPR017871">
    <property type="entry name" value="ABC_transporter-like_CS"/>
</dbReference>
<protein>
    <submittedName>
        <fullName evidence="8">High-affinity branched-chain amino acid transport ATP-binding protein LivF</fullName>
    </submittedName>
</protein>
<evidence type="ECO:0000256" key="1">
    <source>
        <dbReference type="ARBA" id="ARBA00005417"/>
    </source>
</evidence>
<keyword evidence="4" id="KW-0547">Nucleotide-binding</keyword>
<feature type="domain" description="ABC transporter" evidence="7">
    <location>
        <begin position="2"/>
        <end position="230"/>
    </location>
</feature>
<dbReference type="AlphaFoldDB" id="A0A446CJX2"/>
<keyword evidence="5 8" id="KW-0067">ATP-binding</keyword>
<keyword evidence="6" id="KW-0029">Amino-acid transport</keyword>
<keyword evidence="3" id="KW-0472">Membrane</keyword>
<gene>
    <name evidence="8" type="primary">livF_21</name>
    <name evidence="8" type="ORF">AGI3411_03498</name>
</gene>
<dbReference type="GO" id="GO:0015658">
    <property type="term" value="F:branched-chain amino acid transmembrane transporter activity"/>
    <property type="evidence" value="ECO:0007669"/>
    <property type="project" value="TreeGrafter"/>
</dbReference>
<evidence type="ECO:0000256" key="2">
    <source>
        <dbReference type="ARBA" id="ARBA00022448"/>
    </source>
</evidence>
<organism evidence="8 9">
    <name type="scientific">Achromobacter agilis</name>
    <dbReference type="NCBI Taxonomy" id="1353888"/>
    <lineage>
        <taxon>Bacteria</taxon>
        <taxon>Pseudomonadati</taxon>
        <taxon>Pseudomonadota</taxon>
        <taxon>Betaproteobacteria</taxon>
        <taxon>Burkholderiales</taxon>
        <taxon>Alcaligenaceae</taxon>
        <taxon>Achromobacter</taxon>
    </lineage>
</organism>
<dbReference type="Gene3D" id="3.40.50.300">
    <property type="entry name" value="P-loop containing nucleotide triphosphate hydrolases"/>
    <property type="match status" value="1"/>
</dbReference>
<dbReference type="InterPro" id="IPR027417">
    <property type="entry name" value="P-loop_NTPase"/>
</dbReference>
<dbReference type="OrthoDB" id="9776369at2"/>
<evidence type="ECO:0000256" key="6">
    <source>
        <dbReference type="ARBA" id="ARBA00022970"/>
    </source>
</evidence>
<accession>A0A446CJX2</accession>
<dbReference type="PROSITE" id="PS50893">
    <property type="entry name" value="ABC_TRANSPORTER_2"/>
    <property type="match status" value="1"/>
</dbReference>
<dbReference type="GO" id="GO:0015807">
    <property type="term" value="P:L-amino acid transport"/>
    <property type="evidence" value="ECO:0007669"/>
    <property type="project" value="TreeGrafter"/>
</dbReference>
<dbReference type="Proteomes" id="UP000289184">
    <property type="component" value="Unassembled WGS sequence"/>
</dbReference>
<dbReference type="InterPro" id="IPR003439">
    <property type="entry name" value="ABC_transporter-like_ATP-bd"/>
</dbReference>
<dbReference type="PROSITE" id="PS00211">
    <property type="entry name" value="ABC_TRANSPORTER_1"/>
    <property type="match status" value="1"/>
</dbReference>
<keyword evidence="2" id="KW-0813">Transport</keyword>
<dbReference type="EMBL" id="UFQB01000014">
    <property type="protein sequence ID" value="SSW68170.1"/>
    <property type="molecule type" value="Genomic_DNA"/>
</dbReference>
<dbReference type="InterPro" id="IPR003593">
    <property type="entry name" value="AAA+_ATPase"/>
</dbReference>
<reference evidence="8 9" key="1">
    <citation type="submission" date="2018-07" db="EMBL/GenBank/DDBJ databases">
        <authorList>
            <person name="Peeters C."/>
        </authorList>
    </citation>
    <scope>NUCLEOTIDE SEQUENCE [LARGE SCALE GENOMIC DNA]</scope>
    <source>
        <strain evidence="8 9">LMG 3411</strain>
    </source>
</reference>
<dbReference type="SMART" id="SM00382">
    <property type="entry name" value="AAA"/>
    <property type="match status" value="1"/>
</dbReference>
<dbReference type="GO" id="GO:0016887">
    <property type="term" value="F:ATP hydrolysis activity"/>
    <property type="evidence" value="ECO:0007669"/>
    <property type="project" value="InterPro"/>
</dbReference>
<keyword evidence="3" id="KW-1003">Cell membrane</keyword>
<comment type="similarity">
    <text evidence="1">Belongs to the ABC transporter superfamily.</text>
</comment>
<dbReference type="InterPro" id="IPR052156">
    <property type="entry name" value="BCAA_Transport_ATP-bd_LivF"/>
</dbReference>
<evidence type="ECO:0000256" key="3">
    <source>
        <dbReference type="ARBA" id="ARBA00022475"/>
    </source>
</evidence>
<dbReference type="SUPFAM" id="SSF52540">
    <property type="entry name" value="P-loop containing nucleoside triphosphate hydrolases"/>
    <property type="match status" value="1"/>
</dbReference>
<dbReference type="RefSeq" id="WP_129528646.1">
    <property type="nucleotide sequence ID" value="NZ_UFQB01000014.1"/>
</dbReference>
<evidence type="ECO:0000313" key="9">
    <source>
        <dbReference type="Proteomes" id="UP000289184"/>
    </source>
</evidence>